<sequence>MGIYTALVFLAVLSSVKACCDSCERDVMYMTRQLSECLHELTEKRLKLKTHEICHEAEVGNACPERLRKVTTSLSNCLESLCDAEPIYTTVKLYSPNCSEATTTNAYSIALVKMDGSRMLWKTEFETVPDGRHYMIKMDLKAPAYYVYDATHVVFNFTGSNHLFINKIQFKSGGKTVTFEQNYEQKKECCGKDDHYKWISGSWFNDKECNDYLMGASTSFSFFGRNGPEHVLNQEDFGLLERNQLLSLHRSCLACV</sequence>
<dbReference type="Proteomes" id="UP000298663">
    <property type="component" value="Unassembled WGS sequence"/>
</dbReference>
<dbReference type="EMBL" id="AZBU02000014">
    <property type="protein sequence ID" value="TKR57808.1"/>
    <property type="molecule type" value="Genomic_DNA"/>
</dbReference>
<reference evidence="2 3" key="2">
    <citation type="journal article" date="2019" name="G3 (Bethesda)">
        <title>Hybrid Assembly of the Genome of the Entomopathogenic Nematode Steinernema carpocapsae Identifies the X-Chromosome.</title>
        <authorList>
            <person name="Serra L."/>
            <person name="Macchietto M."/>
            <person name="Macias-Munoz A."/>
            <person name="McGill C.J."/>
            <person name="Rodriguez I.M."/>
            <person name="Rodriguez B."/>
            <person name="Murad R."/>
            <person name="Mortazavi A."/>
        </authorList>
    </citation>
    <scope>NUCLEOTIDE SEQUENCE [LARGE SCALE GENOMIC DNA]</scope>
    <source>
        <strain evidence="2 3">ALL</strain>
    </source>
</reference>
<gene>
    <name evidence="2" type="ORF">L596_030458</name>
</gene>
<name>A0A4U5LPH1_STECR</name>
<protein>
    <submittedName>
        <fullName evidence="2">Uncharacterized protein</fullName>
    </submittedName>
</protein>
<keyword evidence="3" id="KW-1185">Reference proteome</keyword>
<accession>A0A4U5LPH1</accession>
<organism evidence="2 3">
    <name type="scientific">Steinernema carpocapsae</name>
    <name type="common">Entomopathogenic nematode</name>
    <dbReference type="NCBI Taxonomy" id="34508"/>
    <lineage>
        <taxon>Eukaryota</taxon>
        <taxon>Metazoa</taxon>
        <taxon>Ecdysozoa</taxon>
        <taxon>Nematoda</taxon>
        <taxon>Chromadorea</taxon>
        <taxon>Rhabditida</taxon>
        <taxon>Tylenchina</taxon>
        <taxon>Panagrolaimomorpha</taxon>
        <taxon>Strongyloidoidea</taxon>
        <taxon>Steinernematidae</taxon>
        <taxon>Steinernema</taxon>
    </lineage>
</organism>
<dbReference type="AlphaFoldDB" id="A0A4U5LPH1"/>
<keyword evidence="1" id="KW-0732">Signal</keyword>
<comment type="caution">
    <text evidence="2">The sequence shown here is derived from an EMBL/GenBank/DDBJ whole genome shotgun (WGS) entry which is preliminary data.</text>
</comment>
<evidence type="ECO:0000256" key="1">
    <source>
        <dbReference type="SAM" id="SignalP"/>
    </source>
</evidence>
<feature type="chain" id="PRO_5020195209" evidence="1">
    <location>
        <begin position="19"/>
        <end position="256"/>
    </location>
</feature>
<reference evidence="2 3" key="1">
    <citation type="journal article" date="2015" name="Genome Biol.">
        <title>Comparative genomics of Steinernema reveals deeply conserved gene regulatory networks.</title>
        <authorList>
            <person name="Dillman A.R."/>
            <person name="Macchietto M."/>
            <person name="Porter C.F."/>
            <person name="Rogers A."/>
            <person name="Williams B."/>
            <person name="Antoshechkin I."/>
            <person name="Lee M.M."/>
            <person name="Goodwin Z."/>
            <person name="Lu X."/>
            <person name="Lewis E.E."/>
            <person name="Goodrich-Blair H."/>
            <person name="Stock S.P."/>
            <person name="Adams B.J."/>
            <person name="Sternberg P.W."/>
            <person name="Mortazavi A."/>
        </authorList>
    </citation>
    <scope>NUCLEOTIDE SEQUENCE [LARGE SCALE GENOMIC DNA]</scope>
    <source>
        <strain evidence="2 3">ALL</strain>
    </source>
</reference>
<evidence type="ECO:0000313" key="2">
    <source>
        <dbReference type="EMBL" id="TKR57808.1"/>
    </source>
</evidence>
<evidence type="ECO:0000313" key="3">
    <source>
        <dbReference type="Proteomes" id="UP000298663"/>
    </source>
</evidence>
<proteinExistence type="predicted"/>
<feature type="signal peptide" evidence="1">
    <location>
        <begin position="1"/>
        <end position="18"/>
    </location>
</feature>